<evidence type="ECO:0000313" key="2">
    <source>
        <dbReference type="EMBL" id="MQL74550.1"/>
    </source>
</evidence>
<feature type="region of interest" description="Disordered" evidence="1">
    <location>
        <begin position="24"/>
        <end position="47"/>
    </location>
</feature>
<reference evidence="2" key="1">
    <citation type="submission" date="2017-07" db="EMBL/GenBank/DDBJ databases">
        <title>Taro Niue Genome Assembly and Annotation.</title>
        <authorList>
            <person name="Atibalentja N."/>
            <person name="Keating K."/>
            <person name="Fields C.J."/>
        </authorList>
    </citation>
    <scope>NUCLEOTIDE SEQUENCE</scope>
    <source>
        <strain evidence="2">Niue_2</strain>
        <tissue evidence="2">Leaf</tissue>
    </source>
</reference>
<gene>
    <name evidence="2" type="ORF">Taro_006904</name>
</gene>
<evidence type="ECO:0000313" key="3">
    <source>
        <dbReference type="Proteomes" id="UP000652761"/>
    </source>
</evidence>
<sequence>MLKYSLQNPWGRVSQLVGDMQRSSWRLGSRGPSTPSPSSSPSHLLQTCTNRPLGVDQRCLNTLSKTLGDEFHNLLGSCGGALGGWGAEDLAHQALLLPHCVCFRPTHTVHLESTKGDYGIPEEEQVEDGNMSE</sequence>
<protein>
    <submittedName>
        <fullName evidence="2">Uncharacterized protein</fullName>
    </submittedName>
</protein>
<dbReference type="EMBL" id="NMUH01000213">
    <property type="protein sequence ID" value="MQL74550.1"/>
    <property type="molecule type" value="Genomic_DNA"/>
</dbReference>
<evidence type="ECO:0000256" key="1">
    <source>
        <dbReference type="SAM" id="MobiDB-lite"/>
    </source>
</evidence>
<keyword evidence="3" id="KW-1185">Reference proteome</keyword>
<accession>A0A843TYB4</accession>
<feature type="compositionally biased region" description="Low complexity" evidence="1">
    <location>
        <begin position="32"/>
        <end position="42"/>
    </location>
</feature>
<dbReference type="Proteomes" id="UP000652761">
    <property type="component" value="Unassembled WGS sequence"/>
</dbReference>
<organism evidence="2 3">
    <name type="scientific">Colocasia esculenta</name>
    <name type="common">Wild taro</name>
    <name type="synonym">Arum esculentum</name>
    <dbReference type="NCBI Taxonomy" id="4460"/>
    <lineage>
        <taxon>Eukaryota</taxon>
        <taxon>Viridiplantae</taxon>
        <taxon>Streptophyta</taxon>
        <taxon>Embryophyta</taxon>
        <taxon>Tracheophyta</taxon>
        <taxon>Spermatophyta</taxon>
        <taxon>Magnoliopsida</taxon>
        <taxon>Liliopsida</taxon>
        <taxon>Araceae</taxon>
        <taxon>Aroideae</taxon>
        <taxon>Colocasieae</taxon>
        <taxon>Colocasia</taxon>
    </lineage>
</organism>
<proteinExistence type="predicted"/>
<dbReference type="AlphaFoldDB" id="A0A843TYB4"/>
<name>A0A843TYB4_COLES</name>
<comment type="caution">
    <text evidence="2">The sequence shown here is derived from an EMBL/GenBank/DDBJ whole genome shotgun (WGS) entry which is preliminary data.</text>
</comment>